<dbReference type="EMBL" id="CYKH01000905">
    <property type="protein sequence ID" value="CUG63514.1"/>
    <property type="molecule type" value="Genomic_DNA"/>
</dbReference>
<dbReference type="VEuPathDB" id="TriTrypDB:BSAL_82330"/>
<keyword evidence="1" id="KW-0175">Coiled coil</keyword>
<proteinExistence type="predicted"/>
<evidence type="ECO:0000313" key="4">
    <source>
        <dbReference type="Proteomes" id="UP000051952"/>
    </source>
</evidence>
<feature type="compositionally biased region" description="Basic and acidic residues" evidence="2">
    <location>
        <begin position="192"/>
        <end position="205"/>
    </location>
</feature>
<accession>A0A0S4J5U7</accession>
<dbReference type="Proteomes" id="UP000051952">
    <property type="component" value="Unassembled WGS sequence"/>
</dbReference>
<dbReference type="AlphaFoldDB" id="A0A0S4J5U7"/>
<evidence type="ECO:0000313" key="3">
    <source>
        <dbReference type="EMBL" id="CUG63514.1"/>
    </source>
</evidence>
<evidence type="ECO:0000256" key="2">
    <source>
        <dbReference type="SAM" id="MobiDB-lite"/>
    </source>
</evidence>
<gene>
    <name evidence="3" type="ORF">BSAL_82330</name>
</gene>
<feature type="region of interest" description="Disordered" evidence="2">
    <location>
        <begin position="192"/>
        <end position="216"/>
    </location>
</feature>
<feature type="region of interest" description="Disordered" evidence="2">
    <location>
        <begin position="528"/>
        <end position="564"/>
    </location>
</feature>
<evidence type="ECO:0000256" key="1">
    <source>
        <dbReference type="SAM" id="Coils"/>
    </source>
</evidence>
<feature type="coiled-coil region" evidence="1">
    <location>
        <begin position="84"/>
        <end position="111"/>
    </location>
</feature>
<keyword evidence="4" id="KW-1185">Reference proteome</keyword>
<feature type="coiled-coil region" evidence="1">
    <location>
        <begin position="453"/>
        <end position="487"/>
    </location>
</feature>
<feature type="compositionally biased region" description="Basic residues" evidence="2">
    <location>
        <begin position="545"/>
        <end position="555"/>
    </location>
</feature>
<sequence length="755" mass="81871">MDVLSLARSTFPRNNMMMLYDGTTLSRLRTDVVVKLEPTSTGHYMIVTPLLDAVDYRATNEFKQKVGPESDRVDCMVISSHCLIDNLQSQMSAIQKQVDETKQKMSRARDETEELGTALAGSWKATLSSIVCSDGSDAWNALAIYPDSLGKIRDRVATATSEFNQLATEVSQDAVHHQANIDEHSTKMNEAVEKFRRSPSSEHHGGVSSSRNSAGGGSAGSASSAFIAGGGSASLQRIVRYVDTFRKQASIGIARWRIIQSKLRALCREADPQELKTIQTFTEQLPGALEELRELTIKRCAVFRAATAMSTHVEQSYLKVVDNWRAWSLKYGPIMEPLQRVAPQEVTVFKDLPMFLFPRNMCSFGTVNADVENGIEAQSTLLLSATASSLQPYLSGSDVSSPGLQSRQCTATPVHHFSSPDDTSTLAAAAAAAASLAPPPKHEATGVFSNASKDQQDLRIVALEAQLKQLQEQLDSALNSISSANEARVTVVQALEGSLSAKEAELHHSQEAAKRLAMQLVQLTAEGRSNTTAPPPPPQSAAAAHHNHHHHRGHGRNSSPAPVSSSAFVETMRFLEQEYLGIANTLGVVNAFDIGTPAGEVQFGRWAVPTNAPELLGRSMGGRHFHVRVTEPTKACNATLRFDVTLRLQSRDGDGAPYDLSAEIYDADVEHHLSEVLLNKTCTFQQRGELIASPHVLPTDVSIRPDLRGKEIMILAEVGTKCIEPPKCKLGVPMTIIQVNSVAQKLAVNATCSAN</sequence>
<protein>
    <submittedName>
        <fullName evidence="3">Uncharacterized protein</fullName>
    </submittedName>
</protein>
<reference evidence="4" key="1">
    <citation type="submission" date="2015-09" db="EMBL/GenBank/DDBJ databases">
        <authorList>
            <consortium name="Pathogen Informatics"/>
        </authorList>
    </citation>
    <scope>NUCLEOTIDE SEQUENCE [LARGE SCALE GENOMIC DNA]</scope>
    <source>
        <strain evidence="4">Lake Konstanz</strain>
    </source>
</reference>
<name>A0A0S4J5U7_BODSA</name>
<organism evidence="3 4">
    <name type="scientific">Bodo saltans</name>
    <name type="common">Flagellated protozoan</name>
    <dbReference type="NCBI Taxonomy" id="75058"/>
    <lineage>
        <taxon>Eukaryota</taxon>
        <taxon>Discoba</taxon>
        <taxon>Euglenozoa</taxon>
        <taxon>Kinetoplastea</taxon>
        <taxon>Metakinetoplastina</taxon>
        <taxon>Eubodonida</taxon>
        <taxon>Bodonidae</taxon>
        <taxon>Bodo</taxon>
    </lineage>
</organism>